<dbReference type="InterPro" id="IPR001841">
    <property type="entry name" value="Znf_RING"/>
</dbReference>
<feature type="coiled-coil region" evidence="2">
    <location>
        <begin position="171"/>
        <end position="219"/>
    </location>
</feature>
<dbReference type="InterPro" id="IPR013083">
    <property type="entry name" value="Znf_RING/FYVE/PHD"/>
</dbReference>
<evidence type="ECO:0000313" key="4">
    <source>
        <dbReference type="EMBL" id="AYV84504.1"/>
    </source>
</evidence>
<keyword evidence="1" id="KW-0863">Zinc-finger</keyword>
<organism evidence="4">
    <name type="scientific">Hyperionvirus sp</name>
    <dbReference type="NCBI Taxonomy" id="2487770"/>
    <lineage>
        <taxon>Viruses</taxon>
        <taxon>Varidnaviria</taxon>
        <taxon>Bamfordvirae</taxon>
        <taxon>Nucleocytoviricota</taxon>
        <taxon>Megaviricetes</taxon>
        <taxon>Imitervirales</taxon>
        <taxon>Mimiviridae</taxon>
        <taxon>Klosneuvirinae</taxon>
    </lineage>
</organism>
<dbReference type="PANTHER" id="PTHR10131:SF94">
    <property type="entry name" value="TNF RECEPTOR-ASSOCIATED FACTOR 4"/>
    <property type="match status" value="1"/>
</dbReference>
<dbReference type="SUPFAM" id="SSF57850">
    <property type="entry name" value="RING/U-box"/>
    <property type="match status" value="1"/>
</dbReference>
<keyword evidence="4" id="KW-0675">Receptor</keyword>
<evidence type="ECO:0000256" key="1">
    <source>
        <dbReference type="PROSITE-ProRule" id="PRU00175"/>
    </source>
</evidence>
<keyword evidence="2" id="KW-0175">Coiled coil</keyword>
<dbReference type="Pfam" id="PF13920">
    <property type="entry name" value="zf-C3HC4_3"/>
    <property type="match status" value="1"/>
</dbReference>
<gene>
    <name evidence="4" type="ORF">Hyperionvirus27_24</name>
</gene>
<reference evidence="4" key="1">
    <citation type="submission" date="2018-10" db="EMBL/GenBank/DDBJ databases">
        <title>Hidden diversity of soil giant viruses.</title>
        <authorList>
            <person name="Schulz F."/>
            <person name="Alteio L."/>
            <person name="Goudeau D."/>
            <person name="Ryan E.M."/>
            <person name="Malmstrom R.R."/>
            <person name="Blanchard J."/>
            <person name="Woyke T."/>
        </authorList>
    </citation>
    <scope>NUCLEOTIDE SEQUENCE</scope>
    <source>
        <strain evidence="4">HYV1</strain>
    </source>
</reference>
<dbReference type="Gene3D" id="3.30.40.10">
    <property type="entry name" value="Zinc/RING finger domain, C3HC4 (zinc finger)"/>
    <property type="match status" value="2"/>
</dbReference>
<feature type="domain" description="RING-type" evidence="3">
    <location>
        <begin position="32"/>
        <end position="71"/>
    </location>
</feature>
<accession>A0A3G5AD14</accession>
<keyword evidence="1" id="KW-0479">Metal-binding</keyword>
<evidence type="ECO:0000259" key="3">
    <source>
        <dbReference type="PROSITE" id="PS50089"/>
    </source>
</evidence>
<evidence type="ECO:0000256" key="2">
    <source>
        <dbReference type="SAM" id="Coils"/>
    </source>
</evidence>
<keyword evidence="1" id="KW-0862">Zinc</keyword>
<sequence>MEPNFAYASNPVTLTSFEKDDVSNGDNIDYCCLICHAIPRRPANLKCCGKIYCLECLQKLMTTSTKCPICRTSIKTTDVVSNPYILEKVNGLSIKCTNNECKKIVTIGLDGRNIISHLLLCDYTKGKCSGCQLLFSNKKYKEHLIENRCPDVMITCKICTKSYSHNNKDSHKNSEEHLHNLEKKYEALQRENGELQEEYEGVERENKNLVEQNKTLSVDSKRIKESEIKYQKDYVRYKDKYEGLRIKYNELVTKCKQKWEEKDNHIITLMTRIKCLKRYIKI</sequence>
<proteinExistence type="predicted"/>
<name>A0A3G5AD14_9VIRU</name>
<protein>
    <submittedName>
        <fullName evidence="4">Putative TNF receptor-associated factor 4-like</fullName>
    </submittedName>
</protein>
<dbReference type="PANTHER" id="PTHR10131">
    <property type="entry name" value="TNF RECEPTOR ASSOCIATED FACTOR"/>
    <property type="match status" value="1"/>
</dbReference>
<dbReference type="GO" id="GO:0008270">
    <property type="term" value="F:zinc ion binding"/>
    <property type="evidence" value="ECO:0007669"/>
    <property type="project" value="UniProtKB-KW"/>
</dbReference>
<dbReference type="EMBL" id="MK072409">
    <property type="protein sequence ID" value="AYV84504.1"/>
    <property type="molecule type" value="Genomic_DNA"/>
</dbReference>
<dbReference type="PROSITE" id="PS50089">
    <property type="entry name" value="ZF_RING_2"/>
    <property type="match status" value="1"/>
</dbReference>